<keyword evidence="4" id="KW-1185">Reference proteome</keyword>
<keyword evidence="2" id="KW-0472">Membrane</keyword>
<dbReference type="AlphaFoldDB" id="A0A6M2BQ29"/>
<feature type="transmembrane region" description="Helical" evidence="2">
    <location>
        <begin position="50"/>
        <end position="70"/>
    </location>
</feature>
<sequence length="139" mass="14801">MGTRSKAAQRCFRVVRTSAVGAAIKTGSAAAGGAGLGQTMVPTLLAAPLWVLPAVLLALCLSALVVLISLDWLEERRLKPASTPTTTTSTPAVRRPARPIAKKAKKGKPQNLRKRSLNAIRLSKRVSHRGRSSRRAELS</sequence>
<proteinExistence type="predicted"/>
<comment type="caution">
    <text evidence="3">The sequence shown here is derived from an EMBL/GenBank/DDBJ whole genome shotgun (WGS) entry which is preliminary data.</text>
</comment>
<evidence type="ECO:0000256" key="2">
    <source>
        <dbReference type="SAM" id="Phobius"/>
    </source>
</evidence>
<protein>
    <submittedName>
        <fullName evidence="3">Uncharacterized protein</fullName>
    </submittedName>
</protein>
<reference evidence="3 4" key="1">
    <citation type="journal article" date="2014" name="Int. J. Syst. Evol. Microbiol.">
        <title>Solimonas terrae sp. nov., isolated from soil.</title>
        <authorList>
            <person name="Kim S.J."/>
            <person name="Moon J.Y."/>
            <person name="Weon H.Y."/>
            <person name="Ahn J.H."/>
            <person name="Chen W.M."/>
            <person name="Kwon S.W."/>
        </authorList>
    </citation>
    <scope>NUCLEOTIDE SEQUENCE [LARGE SCALE GENOMIC DNA]</scope>
    <source>
        <strain evidence="3 4">KIS83-12</strain>
    </source>
</reference>
<feature type="compositionally biased region" description="Basic residues" evidence="1">
    <location>
        <begin position="95"/>
        <end position="133"/>
    </location>
</feature>
<gene>
    <name evidence="3" type="ORF">G7Y85_07275</name>
</gene>
<dbReference type="EMBL" id="JAAMOW010000003">
    <property type="protein sequence ID" value="NGY04558.1"/>
    <property type="molecule type" value="Genomic_DNA"/>
</dbReference>
<dbReference type="Proteomes" id="UP000472676">
    <property type="component" value="Unassembled WGS sequence"/>
</dbReference>
<organism evidence="3 4">
    <name type="scientific">Solimonas terrae</name>
    <dbReference type="NCBI Taxonomy" id="1396819"/>
    <lineage>
        <taxon>Bacteria</taxon>
        <taxon>Pseudomonadati</taxon>
        <taxon>Pseudomonadota</taxon>
        <taxon>Gammaproteobacteria</taxon>
        <taxon>Nevskiales</taxon>
        <taxon>Nevskiaceae</taxon>
        <taxon>Solimonas</taxon>
    </lineage>
</organism>
<keyword evidence="2" id="KW-0812">Transmembrane</keyword>
<dbReference type="RefSeq" id="WP_166254169.1">
    <property type="nucleotide sequence ID" value="NZ_JAAMOW010000003.1"/>
</dbReference>
<evidence type="ECO:0000313" key="4">
    <source>
        <dbReference type="Proteomes" id="UP000472676"/>
    </source>
</evidence>
<feature type="compositionally biased region" description="Low complexity" evidence="1">
    <location>
        <begin position="80"/>
        <end position="94"/>
    </location>
</feature>
<name>A0A6M2BQ29_9GAMM</name>
<evidence type="ECO:0000313" key="3">
    <source>
        <dbReference type="EMBL" id="NGY04558.1"/>
    </source>
</evidence>
<feature type="region of interest" description="Disordered" evidence="1">
    <location>
        <begin position="79"/>
        <end position="139"/>
    </location>
</feature>
<accession>A0A6M2BQ29</accession>
<keyword evidence="2" id="KW-1133">Transmembrane helix</keyword>
<evidence type="ECO:0000256" key="1">
    <source>
        <dbReference type="SAM" id="MobiDB-lite"/>
    </source>
</evidence>